<dbReference type="PROSITE" id="PS50880">
    <property type="entry name" value="TOPRIM"/>
    <property type="match status" value="1"/>
</dbReference>
<comment type="similarity">
    <text evidence="13">Belongs to the DnaG primase family.</text>
</comment>
<evidence type="ECO:0000256" key="8">
    <source>
        <dbReference type="ARBA" id="ARBA00022771"/>
    </source>
</evidence>
<dbReference type="Proteomes" id="UP000234881">
    <property type="component" value="Unassembled WGS sequence"/>
</dbReference>
<reference evidence="17 18" key="1">
    <citation type="submission" date="2018-01" db="EMBL/GenBank/DDBJ databases">
        <title>The draft genome sequence of Cohaesibacter sp. H1304.</title>
        <authorList>
            <person name="Wang N.-N."/>
            <person name="Du Z.-J."/>
        </authorList>
    </citation>
    <scope>NUCLEOTIDE SEQUENCE [LARGE SCALE GENOMIC DNA]</scope>
    <source>
        <strain evidence="17 18">H1304</strain>
    </source>
</reference>
<comment type="cofactor">
    <cofactor evidence="1">
        <name>Zn(2+)</name>
        <dbReference type="ChEBI" id="CHEBI:29105"/>
    </cofactor>
</comment>
<keyword evidence="12 13" id="KW-0804">Transcription</keyword>
<keyword evidence="6 13" id="KW-0235">DNA replication</keyword>
<feature type="region of interest" description="Disordered" evidence="15">
    <location>
        <begin position="425"/>
        <end position="466"/>
    </location>
</feature>
<proteinExistence type="inferred from homology"/>
<dbReference type="InterPro" id="IPR013264">
    <property type="entry name" value="DNAG_N"/>
</dbReference>
<evidence type="ECO:0000256" key="15">
    <source>
        <dbReference type="SAM" id="MobiDB-lite"/>
    </source>
</evidence>
<dbReference type="InterPro" id="IPR037068">
    <property type="entry name" value="DNA_primase_core_N_sf"/>
</dbReference>
<accession>A0A2N5XX96</accession>
<dbReference type="RefSeq" id="WP_101532191.1">
    <property type="nucleotide sequence ID" value="NZ_JBFHIU010000016.1"/>
</dbReference>
<dbReference type="FunFam" id="3.90.580.10:FF:000001">
    <property type="entry name" value="DNA primase"/>
    <property type="match status" value="1"/>
</dbReference>
<feature type="coiled-coil region" evidence="14">
    <location>
        <begin position="592"/>
        <end position="645"/>
    </location>
</feature>
<gene>
    <name evidence="13" type="primary">dnaG</name>
    <name evidence="17" type="ORF">C0081_02445</name>
</gene>
<evidence type="ECO:0000313" key="18">
    <source>
        <dbReference type="Proteomes" id="UP000234881"/>
    </source>
</evidence>
<dbReference type="InterPro" id="IPR036977">
    <property type="entry name" value="DNA_primase_Znf_CHC2"/>
</dbReference>
<dbReference type="Gene3D" id="3.90.980.10">
    <property type="entry name" value="DNA primase, catalytic core, N-terminal domain"/>
    <property type="match status" value="1"/>
</dbReference>
<dbReference type="SMART" id="SM00400">
    <property type="entry name" value="ZnF_CHCC"/>
    <property type="match status" value="1"/>
</dbReference>
<feature type="compositionally biased region" description="Basic and acidic residues" evidence="15">
    <location>
        <begin position="425"/>
        <end position="437"/>
    </location>
</feature>
<comment type="catalytic activity">
    <reaction evidence="13">
        <text>ssDNA + n NTP = ssDNA/pppN(pN)n-1 hybrid + (n-1) diphosphate.</text>
        <dbReference type="EC" id="2.7.7.101"/>
    </reaction>
</comment>
<dbReference type="Gene3D" id="3.90.580.10">
    <property type="entry name" value="Zinc finger, CHC2-type domain"/>
    <property type="match status" value="1"/>
</dbReference>
<dbReference type="CDD" id="cd03364">
    <property type="entry name" value="TOPRIM_DnaG_primases"/>
    <property type="match status" value="1"/>
</dbReference>
<evidence type="ECO:0000256" key="9">
    <source>
        <dbReference type="ARBA" id="ARBA00022833"/>
    </source>
</evidence>
<dbReference type="Pfam" id="PF13155">
    <property type="entry name" value="Toprim_2"/>
    <property type="match status" value="1"/>
</dbReference>
<keyword evidence="8" id="KW-0863">Zinc-finger</keyword>
<dbReference type="FunFam" id="3.90.980.10:FF:000001">
    <property type="entry name" value="DNA primase"/>
    <property type="match status" value="1"/>
</dbReference>
<comment type="function">
    <text evidence="13">RNA polymerase that catalyzes the synthesis of short RNA molecules used as primers for DNA polymerase during DNA replication.</text>
</comment>
<dbReference type="SMART" id="SM00493">
    <property type="entry name" value="TOPRIM"/>
    <property type="match status" value="1"/>
</dbReference>
<keyword evidence="14" id="KW-0175">Coiled coil</keyword>
<dbReference type="SUPFAM" id="SSF57783">
    <property type="entry name" value="Zinc beta-ribbon"/>
    <property type="match status" value="1"/>
</dbReference>
<organism evidence="17 18">
    <name type="scientific">Cohaesibacter celericrescens</name>
    <dbReference type="NCBI Taxonomy" id="2067669"/>
    <lineage>
        <taxon>Bacteria</taxon>
        <taxon>Pseudomonadati</taxon>
        <taxon>Pseudomonadota</taxon>
        <taxon>Alphaproteobacteria</taxon>
        <taxon>Hyphomicrobiales</taxon>
        <taxon>Cohaesibacteraceae</taxon>
    </lineage>
</organism>
<dbReference type="PANTHER" id="PTHR30313">
    <property type="entry name" value="DNA PRIMASE"/>
    <property type="match status" value="1"/>
</dbReference>
<dbReference type="GO" id="GO:0005737">
    <property type="term" value="C:cytoplasm"/>
    <property type="evidence" value="ECO:0007669"/>
    <property type="project" value="TreeGrafter"/>
</dbReference>
<evidence type="ECO:0000256" key="6">
    <source>
        <dbReference type="ARBA" id="ARBA00022705"/>
    </source>
</evidence>
<dbReference type="GO" id="GO:1990077">
    <property type="term" value="C:primosome complex"/>
    <property type="evidence" value="ECO:0007669"/>
    <property type="project" value="UniProtKB-KW"/>
</dbReference>
<keyword evidence="4 13" id="KW-0808">Transferase</keyword>
<dbReference type="InterPro" id="IPR034151">
    <property type="entry name" value="TOPRIM_DnaG_bac"/>
</dbReference>
<dbReference type="PANTHER" id="PTHR30313:SF2">
    <property type="entry name" value="DNA PRIMASE"/>
    <property type="match status" value="1"/>
</dbReference>
<feature type="domain" description="Toprim" evidence="16">
    <location>
        <begin position="257"/>
        <end position="339"/>
    </location>
</feature>
<dbReference type="GO" id="GO:0006269">
    <property type="term" value="P:DNA replication, synthesis of primer"/>
    <property type="evidence" value="ECO:0007669"/>
    <property type="project" value="UniProtKB-UniRule"/>
</dbReference>
<dbReference type="InterPro" id="IPR006295">
    <property type="entry name" value="DNA_primase_DnaG"/>
</dbReference>
<dbReference type="GO" id="GO:0008270">
    <property type="term" value="F:zinc ion binding"/>
    <property type="evidence" value="ECO:0007669"/>
    <property type="project" value="UniProtKB-KW"/>
</dbReference>
<dbReference type="SUPFAM" id="SSF56731">
    <property type="entry name" value="DNA primase core"/>
    <property type="match status" value="1"/>
</dbReference>
<keyword evidence="9" id="KW-0862">Zinc</keyword>
<comment type="caution">
    <text evidence="13">Lacks conserved residue(s) required for the propagation of feature annotation.</text>
</comment>
<evidence type="ECO:0000256" key="2">
    <source>
        <dbReference type="ARBA" id="ARBA00022478"/>
    </source>
</evidence>
<evidence type="ECO:0000256" key="5">
    <source>
        <dbReference type="ARBA" id="ARBA00022695"/>
    </source>
</evidence>
<evidence type="ECO:0000256" key="13">
    <source>
        <dbReference type="HAMAP-Rule" id="MF_00974"/>
    </source>
</evidence>
<dbReference type="InterPro" id="IPR002694">
    <property type="entry name" value="Znf_CHC2"/>
</dbReference>
<dbReference type="FunFam" id="3.40.1360.10:FF:000002">
    <property type="entry name" value="DNA primase"/>
    <property type="match status" value="1"/>
</dbReference>
<evidence type="ECO:0000313" key="17">
    <source>
        <dbReference type="EMBL" id="PLW79109.1"/>
    </source>
</evidence>
<feature type="compositionally biased region" description="Gly residues" evidence="15">
    <location>
        <begin position="438"/>
        <end position="448"/>
    </location>
</feature>
<keyword evidence="5 13" id="KW-0548">Nucleotidyltransferase</keyword>
<evidence type="ECO:0000256" key="11">
    <source>
        <dbReference type="ARBA" id="ARBA00023125"/>
    </source>
</evidence>
<dbReference type="OrthoDB" id="9803773at2"/>
<evidence type="ECO:0000256" key="10">
    <source>
        <dbReference type="ARBA" id="ARBA00022842"/>
    </source>
</evidence>
<evidence type="ECO:0000256" key="4">
    <source>
        <dbReference type="ARBA" id="ARBA00022679"/>
    </source>
</evidence>
<dbReference type="GO" id="GO:0000428">
    <property type="term" value="C:DNA-directed RNA polymerase complex"/>
    <property type="evidence" value="ECO:0007669"/>
    <property type="project" value="UniProtKB-KW"/>
</dbReference>
<dbReference type="Pfam" id="PF08275">
    <property type="entry name" value="DNAG_N"/>
    <property type="match status" value="1"/>
</dbReference>
<dbReference type="EMBL" id="PKUQ01000001">
    <property type="protein sequence ID" value="PLW79109.1"/>
    <property type="molecule type" value="Genomic_DNA"/>
</dbReference>
<dbReference type="Gene3D" id="3.40.1360.10">
    <property type="match status" value="1"/>
</dbReference>
<dbReference type="Pfam" id="PF01807">
    <property type="entry name" value="Zn_ribbon_DnaG"/>
    <property type="match status" value="1"/>
</dbReference>
<dbReference type="AlphaFoldDB" id="A0A2N5XX96"/>
<dbReference type="InterPro" id="IPR050219">
    <property type="entry name" value="DnaG_primase"/>
</dbReference>
<keyword evidence="11 13" id="KW-0238">DNA-binding</keyword>
<dbReference type="InterPro" id="IPR006171">
    <property type="entry name" value="TOPRIM_dom"/>
</dbReference>
<dbReference type="HAMAP" id="MF_00974">
    <property type="entry name" value="DNA_primase_DnaG"/>
    <property type="match status" value="1"/>
</dbReference>
<keyword evidence="10" id="KW-0460">Magnesium</keyword>
<evidence type="ECO:0000259" key="16">
    <source>
        <dbReference type="PROSITE" id="PS50880"/>
    </source>
</evidence>
<sequence length="669" mass="76364">MKFPQNLLEEIRERIPVSDVVGRKVKLRRQGREYAGLSPFNKEKTPSFFVNDQKQFYHCFSSGKHGDIFKFLMETEGLSFPEAVEALAQQAGVVMPSPDPQMQKRERERASLYDVMEMAAKYFQLQFSADLGREARRYVQGRGLTAETLKTFRFGYSVNSRDHLKSYLLERGISEQDMLETGLIIKPDEGRSTYDRFRNRLMIPIEDEKGRVVAFGGRSLDPDGKPKYLNSPETKLFFKGTMVFNAHRARQAAYEAGAAIVVEGYMDAIALHQAGIRHVVASLGTAFTEQQIARMWRFSNEPYICFDGDRAGRQAAHRSIERILPSLKAGYSFQFVFLPNGKDPDDLVREGGTDAFRTVLGKARPLSDVIWERELEAQPVDTPERKAALEKRIEELLKTIKDERVQRQYQMSFKSALSNLFWQQERQKRDTNRERRYTGGGGKAGQGAGPSSALQASANISRAPEDGRSTEYENCLIGLAIHMPYLFEQFAEQILNLPFQKSSLEAFKFVLSHIIFDKKATTYADIYALCPNDLKGLLDDMHGMEVRNEDGTLVRPWGWRLAGRQRVHQLAYGPSRLFLERLFQSYLNVLEVREVENDLQREMSQLQGAVDEGLFARIQSLTNELHRRREENLREEQELSELYNQMKSAGIGMTLEDVLAQLALPPASS</sequence>
<keyword evidence="2 13" id="KW-0240">DNA-directed RNA polymerase</keyword>
<comment type="subunit">
    <text evidence="13">Monomer. Interacts with DnaB.</text>
</comment>
<evidence type="ECO:0000256" key="3">
    <source>
        <dbReference type="ARBA" id="ARBA00022515"/>
    </source>
</evidence>
<evidence type="ECO:0000256" key="7">
    <source>
        <dbReference type="ARBA" id="ARBA00022723"/>
    </source>
</evidence>
<dbReference type="GO" id="GO:0003899">
    <property type="term" value="F:DNA-directed RNA polymerase activity"/>
    <property type="evidence" value="ECO:0007669"/>
    <property type="project" value="UniProtKB-UniRule"/>
</dbReference>
<dbReference type="GO" id="GO:0003677">
    <property type="term" value="F:DNA binding"/>
    <property type="evidence" value="ECO:0007669"/>
    <property type="project" value="UniProtKB-KW"/>
</dbReference>
<dbReference type="EC" id="2.7.7.101" evidence="13"/>
<keyword evidence="7" id="KW-0479">Metal-binding</keyword>
<evidence type="ECO:0000256" key="12">
    <source>
        <dbReference type="ARBA" id="ARBA00023163"/>
    </source>
</evidence>
<keyword evidence="18" id="KW-1185">Reference proteome</keyword>
<evidence type="ECO:0000256" key="1">
    <source>
        <dbReference type="ARBA" id="ARBA00001947"/>
    </source>
</evidence>
<protein>
    <recommendedName>
        <fullName evidence="13">DNA primase</fullName>
        <ecNumber evidence="13">2.7.7.101</ecNumber>
    </recommendedName>
</protein>
<dbReference type="InterPro" id="IPR030846">
    <property type="entry name" value="DnaG_bac"/>
</dbReference>
<keyword evidence="3 13" id="KW-0639">Primosome</keyword>
<evidence type="ECO:0000256" key="14">
    <source>
        <dbReference type="SAM" id="Coils"/>
    </source>
</evidence>
<name>A0A2N5XX96_9HYPH</name>
<dbReference type="NCBIfam" id="TIGR01391">
    <property type="entry name" value="dnaG"/>
    <property type="match status" value="1"/>
</dbReference>
<comment type="caution">
    <text evidence="17">The sequence shown here is derived from an EMBL/GenBank/DDBJ whole genome shotgun (WGS) entry which is preliminary data.</text>
</comment>